<keyword evidence="4" id="KW-0804">Transcription</keyword>
<dbReference type="GO" id="GO:0000160">
    <property type="term" value="P:phosphorelay signal transduction system"/>
    <property type="evidence" value="ECO:0007669"/>
    <property type="project" value="UniProtKB-KW"/>
</dbReference>
<protein>
    <submittedName>
        <fullName evidence="7">DNA-binding NtrC family response regulator</fullName>
    </submittedName>
</protein>
<reference evidence="7 8" key="1">
    <citation type="submission" date="2020-08" db="EMBL/GenBank/DDBJ databases">
        <title>Genomic Encyclopedia of Type Strains, Phase IV (KMG-IV): sequencing the most valuable type-strain genomes for metagenomic binning, comparative biology and taxonomic classification.</title>
        <authorList>
            <person name="Goeker M."/>
        </authorList>
    </citation>
    <scope>NUCLEOTIDE SEQUENCE [LARGE SCALE GENOMIC DNA]</scope>
    <source>
        <strain evidence="7 8">DSM 28570</strain>
    </source>
</reference>
<name>A0A840USE7_9BACT</name>
<feature type="modified residue" description="4-aspartylphosphate" evidence="5">
    <location>
        <position position="68"/>
    </location>
</feature>
<dbReference type="GO" id="GO:0003677">
    <property type="term" value="F:DNA binding"/>
    <property type="evidence" value="ECO:0007669"/>
    <property type="project" value="UniProtKB-KW"/>
</dbReference>
<organism evidence="7 8">
    <name type="scientific">Desulfoprunum benzoelyticum</name>
    <dbReference type="NCBI Taxonomy" id="1506996"/>
    <lineage>
        <taxon>Bacteria</taxon>
        <taxon>Pseudomonadati</taxon>
        <taxon>Thermodesulfobacteriota</taxon>
        <taxon>Desulfobulbia</taxon>
        <taxon>Desulfobulbales</taxon>
        <taxon>Desulfobulbaceae</taxon>
        <taxon>Desulfoprunum</taxon>
    </lineage>
</organism>
<dbReference type="EMBL" id="JACHEO010000005">
    <property type="protein sequence ID" value="MBB5347633.1"/>
    <property type="molecule type" value="Genomic_DNA"/>
</dbReference>
<evidence type="ECO:0000256" key="3">
    <source>
        <dbReference type="ARBA" id="ARBA00023015"/>
    </source>
</evidence>
<evidence type="ECO:0000313" key="7">
    <source>
        <dbReference type="EMBL" id="MBB5347633.1"/>
    </source>
</evidence>
<evidence type="ECO:0000256" key="4">
    <source>
        <dbReference type="ARBA" id="ARBA00023163"/>
    </source>
</evidence>
<dbReference type="PANTHER" id="PTHR44591:SF14">
    <property type="entry name" value="PROTEIN PILG"/>
    <property type="match status" value="1"/>
</dbReference>
<dbReference type="InterPro" id="IPR011006">
    <property type="entry name" value="CheY-like_superfamily"/>
</dbReference>
<dbReference type="Gene3D" id="3.40.50.2300">
    <property type="match status" value="1"/>
</dbReference>
<keyword evidence="3" id="KW-0805">Transcription regulation</keyword>
<comment type="caution">
    <text evidence="7">The sequence shown here is derived from an EMBL/GenBank/DDBJ whole genome shotgun (WGS) entry which is preliminary data.</text>
</comment>
<dbReference type="Pfam" id="PF00072">
    <property type="entry name" value="Response_reg"/>
    <property type="match status" value="1"/>
</dbReference>
<proteinExistence type="predicted"/>
<keyword evidence="7" id="KW-0238">DNA-binding</keyword>
<dbReference type="InterPro" id="IPR050595">
    <property type="entry name" value="Bact_response_regulator"/>
</dbReference>
<dbReference type="PROSITE" id="PS50110">
    <property type="entry name" value="RESPONSE_REGULATORY"/>
    <property type="match status" value="1"/>
</dbReference>
<dbReference type="FunFam" id="3.40.50.2300:FF:000018">
    <property type="entry name" value="DNA-binding transcriptional regulator NtrC"/>
    <property type="match status" value="1"/>
</dbReference>
<feature type="domain" description="Response regulatory" evidence="6">
    <location>
        <begin position="19"/>
        <end position="133"/>
    </location>
</feature>
<gene>
    <name evidence="7" type="ORF">HNQ81_001354</name>
</gene>
<evidence type="ECO:0000256" key="1">
    <source>
        <dbReference type="ARBA" id="ARBA00022553"/>
    </source>
</evidence>
<evidence type="ECO:0000313" key="8">
    <source>
        <dbReference type="Proteomes" id="UP000539642"/>
    </source>
</evidence>
<evidence type="ECO:0000256" key="5">
    <source>
        <dbReference type="PROSITE-ProRule" id="PRU00169"/>
    </source>
</evidence>
<dbReference type="PANTHER" id="PTHR44591">
    <property type="entry name" value="STRESS RESPONSE REGULATOR PROTEIN 1"/>
    <property type="match status" value="1"/>
</dbReference>
<keyword evidence="1 5" id="KW-0597">Phosphoprotein</keyword>
<dbReference type="AlphaFoldDB" id="A0A840USE7"/>
<dbReference type="RefSeq" id="WP_240191600.1">
    <property type="nucleotide sequence ID" value="NZ_JAFFQB010000005.1"/>
</dbReference>
<dbReference type="SMART" id="SM00448">
    <property type="entry name" value="REC"/>
    <property type="match status" value="1"/>
</dbReference>
<evidence type="ECO:0000259" key="6">
    <source>
        <dbReference type="PROSITE" id="PS50110"/>
    </source>
</evidence>
<keyword evidence="2" id="KW-0902">Two-component regulatory system</keyword>
<dbReference type="Proteomes" id="UP000539642">
    <property type="component" value="Unassembled WGS sequence"/>
</dbReference>
<dbReference type="SUPFAM" id="SSF52172">
    <property type="entry name" value="CheY-like"/>
    <property type="match status" value="1"/>
</dbReference>
<evidence type="ECO:0000256" key="2">
    <source>
        <dbReference type="ARBA" id="ARBA00023012"/>
    </source>
</evidence>
<dbReference type="InterPro" id="IPR001789">
    <property type="entry name" value="Sig_transdc_resp-reg_receiver"/>
</dbReference>
<sequence length="167" mass="18503">MNEFSATDTPMTRSIPNISLLVVDDEREFIEIMAQRLNKRGFPVITATEGATALQHLEEGAVDIVILDVAMPGMGGIETLNAIKKRHPLIEVIMLTGQATVTTAVEAIKQGAFNYLKKPCEIDDLIAQVESAMKRRLGRQAKVLEVRMTPYLAPEKRREMIAAILND</sequence>
<accession>A0A840USE7</accession>
<keyword evidence="8" id="KW-1185">Reference proteome</keyword>